<evidence type="ECO:0000256" key="2">
    <source>
        <dbReference type="ARBA" id="ARBA00023239"/>
    </source>
</evidence>
<dbReference type="PANTHER" id="PTHR33542:SF3">
    <property type="entry name" value="SIROHYDROCHLORIN FERROCHELATASE, CHLOROPLASTIC"/>
    <property type="match status" value="1"/>
</dbReference>
<dbReference type="RefSeq" id="WP_045672356.1">
    <property type="nucleotide sequence ID" value="NZ_CP011058.1"/>
</dbReference>
<feature type="compositionally biased region" description="Basic and acidic residues" evidence="3">
    <location>
        <begin position="281"/>
        <end position="313"/>
    </location>
</feature>
<feature type="region of interest" description="Disordered" evidence="3">
    <location>
        <begin position="274"/>
        <end position="313"/>
    </location>
</feature>
<reference evidence="5" key="2">
    <citation type="submission" date="2015-03" db="EMBL/GenBank/DDBJ databases">
        <title>Genome sequence of Paenibacillus beijingensis strain DSM 24997T.</title>
        <authorList>
            <person name="Kwak Y."/>
            <person name="Shin J.-H."/>
        </authorList>
    </citation>
    <scope>NUCLEOTIDE SEQUENCE [LARGE SCALE GENOMIC DNA]</scope>
    <source>
        <strain evidence="5">DSM 24997</strain>
    </source>
</reference>
<accession>A0A0D5NNT3</accession>
<dbReference type="OrthoDB" id="9797895at2"/>
<dbReference type="AlphaFoldDB" id="A0A0D5NNT3"/>
<keyword evidence="1" id="KW-0479">Metal-binding</keyword>
<name>A0A0D5NNT3_9BACL</name>
<keyword evidence="5" id="KW-1185">Reference proteome</keyword>
<dbReference type="KEGG" id="pbj:VN24_23175"/>
<sequence length="313" mass="35380">MEAILLVGHGSRDPEGNEELLRFAEMVRTKAPQFLIETCFLEFAKPAINQGIENCVSRGATRVVLVPIILFAAGHAKLHIPDAIDHAKRKYHDVQFVYGRPIGVHQKVVNILRSRLSEAGYIEGLESGARDQQTAVLLLGRGSSDSDANSDFYKMARLFWEQVPVKWTESSFIGVTEPSFEDGLERCLQLGAKTIYVLPYFLFTGVLIKRIEQMVAEFAAQHPDCKVVLADYFGFHPELAELLIERVAEASEGRAFMNCDMCKYRLQAAAEIDHHHHHDHDHHDHDHHDHDHHAHGHDHEHDHHHTDKTPAGA</sequence>
<dbReference type="PATRIC" id="fig|1126833.4.peg.5096"/>
<evidence type="ECO:0000313" key="5">
    <source>
        <dbReference type="Proteomes" id="UP000032633"/>
    </source>
</evidence>
<dbReference type="CDD" id="cd03416">
    <property type="entry name" value="CbiX_SirB_N"/>
    <property type="match status" value="1"/>
</dbReference>
<keyword evidence="2" id="KW-0456">Lyase</keyword>
<dbReference type="STRING" id="1126833.VN24_23175"/>
<dbReference type="SUPFAM" id="SSF53800">
    <property type="entry name" value="Chelatase"/>
    <property type="match status" value="1"/>
</dbReference>
<evidence type="ECO:0000256" key="1">
    <source>
        <dbReference type="ARBA" id="ARBA00022723"/>
    </source>
</evidence>
<evidence type="ECO:0000256" key="3">
    <source>
        <dbReference type="SAM" id="MobiDB-lite"/>
    </source>
</evidence>
<gene>
    <name evidence="4" type="ORF">VN24_23175</name>
</gene>
<dbReference type="GO" id="GO:0046872">
    <property type="term" value="F:metal ion binding"/>
    <property type="evidence" value="ECO:0007669"/>
    <property type="project" value="UniProtKB-KW"/>
</dbReference>
<dbReference type="InterPro" id="IPR050963">
    <property type="entry name" value="Sirohydro_Cobaltochel/CbiX"/>
</dbReference>
<dbReference type="PANTHER" id="PTHR33542">
    <property type="entry name" value="SIROHYDROCHLORIN FERROCHELATASE, CHLOROPLASTIC"/>
    <property type="match status" value="1"/>
</dbReference>
<dbReference type="HOGENOM" id="CLU_056929_0_0_9"/>
<dbReference type="Pfam" id="PF01903">
    <property type="entry name" value="CbiX"/>
    <property type="match status" value="2"/>
</dbReference>
<dbReference type="Proteomes" id="UP000032633">
    <property type="component" value="Chromosome"/>
</dbReference>
<dbReference type="Gene3D" id="3.40.50.1400">
    <property type="match status" value="2"/>
</dbReference>
<organism evidence="4 5">
    <name type="scientific">Paenibacillus beijingensis</name>
    <dbReference type="NCBI Taxonomy" id="1126833"/>
    <lineage>
        <taxon>Bacteria</taxon>
        <taxon>Bacillati</taxon>
        <taxon>Bacillota</taxon>
        <taxon>Bacilli</taxon>
        <taxon>Bacillales</taxon>
        <taxon>Paenibacillaceae</taxon>
        <taxon>Paenibacillus</taxon>
    </lineage>
</organism>
<protein>
    <submittedName>
        <fullName evidence="4">Sirohydrochlorin cobaltochelatase</fullName>
    </submittedName>
</protein>
<reference evidence="4 5" key="1">
    <citation type="journal article" date="2015" name="J. Biotechnol.">
        <title>Complete genome sequence of Paenibacillus beijingensis 7188(T) (=DSM 24997(T)), a novel rhizobacterium from jujube garden soil.</title>
        <authorList>
            <person name="Kwak Y."/>
            <person name="Shin J.H."/>
        </authorList>
    </citation>
    <scope>NUCLEOTIDE SEQUENCE [LARGE SCALE GENOMIC DNA]</scope>
    <source>
        <strain evidence="4 5">DSM 24997</strain>
    </source>
</reference>
<dbReference type="InterPro" id="IPR002762">
    <property type="entry name" value="CbiX-like"/>
</dbReference>
<proteinExistence type="predicted"/>
<dbReference type="GO" id="GO:0016829">
    <property type="term" value="F:lyase activity"/>
    <property type="evidence" value="ECO:0007669"/>
    <property type="project" value="UniProtKB-KW"/>
</dbReference>
<dbReference type="EMBL" id="CP011058">
    <property type="protein sequence ID" value="AJY76931.1"/>
    <property type="molecule type" value="Genomic_DNA"/>
</dbReference>
<evidence type="ECO:0000313" key="4">
    <source>
        <dbReference type="EMBL" id="AJY76931.1"/>
    </source>
</evidence>
<dbReference type="CDD" id="cd03414">
    <property type="entry name" value="CbiX_SirB_C"/>
    <property type="match status" value="1"/>
</dbReference>